<dbReference type="PRINTS" id="PR00003">
    <property type="entry name" value="4DISULPHCORE"/>
</dbReference>
<dbReference type="PROSITE" id="PS51390">
    <property type="entry name" value="WAP"/>
    <property type="match status" value="1"/>
</dbReference>
<dbReference type="InterPro" id="IPR036645">
    <property type="entry name" value="Elafin-like_sf"/>
</dbReference>
<dbReference type="SMART" id="SM00217">
    <property type="entry name" value="WAP"/>
    <property type="match status" value="1"/>
</dbReference>
<evidence type="ECO:0000313" key="5">
    <source>
        <dbReference type="Proteomes" id="UP000886700"/>
    </source>
</evidence>
<dbReference type="PANTHER" id="PTHR19441:SF87">
    <property type="entry name" value="ACTIVATED MACROPHAGE_MICROGLIA WAP DOMAIN PROTEIN"/>
    <property type="match status" value="1"/>
</dbReference>
<dbReference type="PANTHER" id="PTHR19441">
    <property type="entry name" value="WHEY ACDIC PROTEIN WAP"/>
    <property type="match status" value="1"/>
</dbReference>
<keyword evidence="3" id="KW-0732">Signal</keyword>
<protein>
    <submittedName>
        <fullName evidence="6">WAP four-disulfide core domain protein 18-like isoform X1</fullName>
    </submittedName>
</protein>
<sequence>MKTATALVLVALIAIVMDTSCALSSLRKGQKPGACPKLPPNTGGSCNEECSGDGSCPGKMKCCSNGCGHVCKHPVFTKAVDPLEDGFHTHQDGW</sequence>
<name>A0ABM2XRF8_MESAU</name>
<dbReference type="Pfam" id="PF00095">
    <property type="entry name" value="WAP"/>
    <property type="match status" value="1"/>
</dbReference>
<organism evidence="5 6">
    <name type="scientific">Mesocricetus auratus</name>
    <name type="common">Golden hamster</name>
    <dbReference type="NCBI Taxonomy" id="10036"/>
    <lineage>
        <taxon>Eukaryota</taxon>
        <taxon>Metazoa</taxon>
        <taxon>Chordata</taxon>
        <taxon>Craniata</taxon>
        <taxon>Vertebrata</taxon>
        <taxon>Euteleostomi</taxon>
        <taxon>Mammalia</taxon>
        <taxon>Eutheria</taxon>
        <taxon>Euarchontoglires</taxon>
        <taxon>Glires</taxon>
        <taxon>Rodentia</taxon>
        <taxon>Myomorpha</taxon>
        <taxon>Muroidea</taxon>
        <taxon>Cricetidae</taxon>
        <taxon>Cricetinae</taxon>
        <taxon>Mesocricetus</taxon>
    </lineage>
</organism>
<feature type="region of interest" description="Disordered" evidence="2">
    <location>
        <begin position="26"/>
        <end position="45"/>
    </location>
</feature>
<dbReference type="InterPro" id="IPR050514">
    <property type="entry name" value="WAP_four-disulfide_core"/>
</dbReference>
<dbReference type="CDD" id="cd00199">
    <property type="entry name" value="WAP"/>
    <property type="match status" value="1"/>
</dbReference>
<dbReference type="Gene3D" id="4.10.75.10">
    <property type="entry name" value="Elafin-like"/>
    <property type="match status" value="1"/>
</dbReference>
<evidence type="ECO:0000256" key="2">
    <source>
        <dbReference type="SAM" id="MobiDB-lite"/>
    </source>
</evidence>
<dbReference type="GeneID" id="121141445"/>
<feature type="chain" id="PRO_5046608493" evidence="3">
    <location>
        <begin position="22"/>
        <end position="94"/>
    </location>
</feature>
<accession>A0ABM2XRF8</accession>
<proteinExistence type="predicted"/>
<dbReference type="InterPro" id="IPR008197">
    <property type="entry name" value="WAP_dom"/>
</dbReference>
<feature type="signal peptide" evidence="3">
    <location>
        <begin position="1"/>
        <end position="21"/>
    </location>
</feature>
<dbReference type="Proteomes" id="UP000886700">
    <property type="component" value="Unplaced"/>
</dbReference>
<feature type="domain" description="WAP" evidence="4">
    <location>
        <begin position="28"/>
        <end position="75"/>
    </location>
</feature>
<evidence type="ECO:0000313" key="6">
    <source>
        <dbReference type="RefSeq" id="XP_040605281.1"/>
    </source>
</evidence>
<evidence type="ECO:0000256" key="3">
    <source>
        <dbReference type="SAM" id="SignalP"/>
    </source>
</evidence>
<evidence type="ECO:0000259" key="4">
    <source>
        <dbReference type="PROSITE" id="PS51390"/>
    </source>
</evidence>
<reference evidence="6" key="1">
    <citation type="submission" date="2025-08" db="UniProtKB">
        <authorList>
            <consortium name="RefSeq"/>
        </authorList>
    </citation>
    <scope>IDENTIFICATION</scope>
    <source>
        <tissue evidence="6">Liver</tissue>
    </source>
</reference>
<gene>
    <name evidence="6" type="primary">LOC121141445</name>
</gene>
<keyword evidence="1" id="KW-0646">Protease inhibitor</keyword>
<evidence type="ECO:0000256" key="1">
    <source>
        <dbReference type="ARBA" id="ARBA00022690"/>
    </source>
</evidence>
<keyword evidence="5" id="KW-1185">Reference proteome</keyword>
<dbReference type="SUPFAM" id="SSF57256">
    <property type="entry name" value="Elafin-like"/>
    <property type="match status" value="1"/>
</dbReference>
<dbReference type="RefSeq" id="XP_040605281.1">
    <property type="nucleotide sequence ID" value="XM_040749347.1"/>
</dbReference>